<evidence type="ECO:0000256" key="5">
    <source>
        <dbReference type="PIRNR" id="PIRNR000185"/>
    </source>
</evidence>
<evidence type="ECO:0000313" key="10">
    <source>
        <dbReference type="EMBL" id="KAF2902449.1"/>
    </source>
</evidence>
<keyword evidence="2 5" id="KW-0560">Oxidoreductase</keyword>
<dbReference type="SUPFAM" id="SSF51735">
    <property type="entry name" value="NAD(P)-binding Rossmann-fold domains"/>
    <property type="match status" value="1"/>
</dbReference>
<feature type="domain" description="Glutamate/phenylalanine/leucine/valine/L-tryptophan dehydrogenase C-terminal" evidence="9">
    <location>
        <begin position="245"/>
        <end position="529"/>
    </location>
</feature>
<name>A0A8K0DDY4_IGNLU</name>
<evidence type="ECO:0000256" key="8">
    <source>
        <dbReference type="RuleBase" id="RU004417"/>
    </source>
</evidence>
<feature type="binding site" evidence="6">
    <location>
        <position position="420"/>
    </location>
    <ligand>
        <name>substrate</name>
    </ligand>
</feature>
<keyword evidence="11" id="KW-1185">Reference proteome</keyword>
<evidence type="ECO:0000256" key="2">
    <source>
        <dbReference type="ARBA" id="ARBA00023002"/>
    </source>
</evidence>
<dbReference type="SUPFAM" id="SSF53223">
    <property type="entry name" value="Aminoacid dehydrogenase-like, N-terminal domain"/>
    <property type="match status" value="1"/>
</dbReference>
<organism evidence="10 11">
    <name type="scientific">Ignelater luminosus</name>
    <name type="common">Cucubano</name>
    <name type="synonym">Pyrophorus luminosus</name>
    <dbReference type="NCBI Taxonomy" id="2038154"/>
    <lineage>
        <taxon>Eukaryota</taxon>
        <taxon>Metazoa</taxon>
        <taxon>Ecdysozoa</taxon>
        <taxon>Arthropoda</taxon>
        <taxon>Hexapoda</taxon>
        <taxon>Insecta</taxon>
        <taxon>Pterygota</taxon>
        <taxon>Neoptera</taxon>
        <taxon>Endopterygota</taxon>
        <taxon>Coleoptera</taxon>
        <taxon>Polyphaga</taxon>
        <taxon>Elateriformia</taxon>
        <taxon>Elateroidea</taxon>
        <taxon>Elateridae</taxon>
        <taxon>Agrypninae</taxon>
        <taxon>Pyrophorini</taxon>
        <taxon>Ignelater</taxon>
    </lineage>
</organism>
<dbReference type="InterPro" id="IPR014362">
    <property type="entry name" value="Glu_DH"/>
</dbReference>
<evidence type="ECO:0000256" key="3">
    <source>
        <dbReference type="ARBA" id="ARBA00047867"/>
    </source>
</evidence>
<dbReference type="InterPro" id="IPR006096">
    <property type="entry name" value="Glu/Leu/Phe/Val/Trp_DH_C"/>
</dbReference>
<dbReference type="OrthoDB" id="6718861at2759"/>
<dbReference type="GO" id="GO:0004352">
    <property type="term" value="F:glutamate dehydrogenase (NAD+) activity"/>
    <property type="evidence" value="ECO:0007669"/>
    <property type="project" value="TreeGrafter"/>
</dbReference>
<dbReference type="PANTHER" id="PTHR11606">
    <property type="entry name" value="GLUTAMATE DEHYDROGENASE"/>
    <property type="match status" value="1"/>
</dbReference>
<dbReference type="InterPro" id="IPR006095">
    <property type="entry name" value="Glu/Leu/Phe/Val/Trp_DH"/>
</dbReference>
<feature type="binding site" evidence="6">
    <location>
        <position position="154"/>
    </location>
    <ligand>
        <name>substrate</name>
    </ligand>
</feature>
<dbReference type="InterPro" id="IPR046346">
    <property type="entry name" value="Aminoacid_DH-like_N_sf"/>
</dbReference>
<evidence type="ECO:0000256" key="1">
    <source>
        <dbReference type="ARBA" id="ARBA00006382"/>
    </source>
</evidence>
<dbReference type="GO" id="GO:0000166">
    <property type="term" value="F:nucleotide binding"/>
    <property type="evidence" value="ECO:0007669"/>
    <property type="project" value="UniProtKB-KW"/>
</dbReference>
<keyword evidence="6" id="KW-0520">NAD</keyword>
<evidence type="ECO:0000313" key="11">
    <source>
        <dbReference type="Proteomes" id="UP000801492"/>
    </source>
</evidence>
<gene>
    <name evidence="10" type="ORF">ILUMI_03737</name>
</gene>
<dbReference type="PRINTS" id="PR00082">
    <property type="entry name" value="GLFDHDRGNASE"/>
</dbReference>
<evidence type="ECO:0000256" key="4">
    <source>
        <dbReference type="ARBA" id="ARBA00048577"/>
    </source>
</evidence>
<comment type="caution">
    <text evidence="10">The sequence shown here is derived from an EMBL/GenBank/DDBJ whole genome shotgun (WGS) entry which is preliminary data.</text>
</comment>
<accession>A0A8K0DDY4</accession>
<dbReference type="Proteomes" id="UP000801492">
    <property type="component" value="Unassembled WGS sequence"/>
</dbReference>
<feature type="site" description="Important for catalysis" evidence="7">
    <location>
        <position position="208"/>
    </location>
</feature>
<evidence type="ECO:0000256" key="6">
    <source>
        <dbReference type="PIRSR" id="PIRSR000185-2"/>
    </source>
</evidence>
<dbReference type="Gene3D" id="3.40.50.10860">
    <property type="entry name" value="Leucine Dehydrogenase, chain A, domain 1"/>
    <property type="match status" value="1"/>
</dbReference>
<dbReference type="PANTHER" id="PTHR11606:SF13">
    <property type="entry name" value="GLUTAMATE DEHYDROGENASE 1, MITOCHONDRIAL"/>
    <property type="match status" value="1"/>
</dbReference>
<dbReference type="PIRSF" id="PIRSF000185">
    <property type="entry name" value="Glu_DH"/>
    <property type="match status" value="1"/>
</dbReference>
<dbReference type="GO" id="GO:0006538">
    <property type="term" value="P:L-glutamate catabolic process"/>
    <property type="evidence" value="ECO:0007669"/>
    <property type="project" value="TreeGrafter"/>
</dbReference>
<protein>
    <recommendedName>
        <fullName evidence="5">Glutamate dehydrogenase</fullName>
    </recommendedName>
</protein>
<comment type="catalytic activity">
    <reaction evidence="4">
        <text>L-glutamate + NADP(+) + H2O = 2-oxoglutarate + NH4(+) + NADPH + H(+)</text>
        <dbReference type="Rhea" id="RHEA:11612"/>
        <dbReference type="ChEBI" id="CHEBI:15377"/>
        <dbReference type="ChEBI" id="CHEBI:15378"/>
        <dbReference type="ChEBI" id="CHEBI:16810"/>
        <dbReference type="ChEBI" id="CHEBI:28938"/>
        <dbReference type="ChEBI" id="CHEBI:29985"/>
        <dbReference type="ChEBI" id="CHEBI:57783"/>
        <dbReference type="ChEBI" id="CHEBI:58349"/>
        <dbReference type="EC" id="1.4.1.3"/>
    </reaction>
</comment>
<dbReference type="InterPro" id="IPR006097">
    <property type="entry name" value="Glu/Leu/Phe/Val/Trp_DH_dimer"/>
</dbReference>
<dbReference type="InterPro" id="IPR036291">
    <property type="entry name" value="NAD(P)-bd_dom_sf"/>
</dbReference>
<comment type="catalytic activity">
    <reaction evidence="3">
        <text>L-glutamate + NAD(+) + H2O = 2-oxoglutarate + NH4(+) + NADH + H(+)</text>
        <dbReference type="Rhea" id="RHEA:15133"/>
        <dbReference type="ChEBI" id="CHEBI:15377"/>
        <dbReference type="ChEBI" id="CHEBI:15378"/>
        <dbReference type="ChEBI" id="CHEBI:16810"/>
        <dbReference type="ChEBI" id="CHEBI:28938"/>
        <dbReference type="ChEBI" id="CHEBI:29985"/>
        <dbReference type="ChEBI" id="CHEBI:57540"/>
        <dbReference type="ChEBI" id="CHEBI:57945"/>
        <dbReference type="EC" id="1.4.1.3"/>
    </reaction>
</comment>
<evidence type="ECO:0000259" key="9">
    <source>
        <dbReference type="SMART" id="SM00839"/>
    </source>
</evidence>
<dbReference type="SMART" id="SM00839">
    <property type="entry name" value="ELFV_dehydrog"/>
    <property type="match status" value="1"/>
</dbReference>
<dbReference type="Pfam" id="PF02812">
    <property type="entry name" value="ELFV_dehydrog_N"/>
    <property type="match status" value="1"/>
</dbReference>
<comment type="similarity">
    <text evidence="1 5 8">Belongs to the Glu/Leu/Phe/Val dehydrogenases family.</text>
</comment>
<reference evidence="10" key="1">
    <citation type="submission" date="2019-08" db="EMBL/GenBank/DDBJ databases">
        <title>The genome of the North American firefly Photinus pyralis.</title>
        <authorList>
            <consortium name="Photinus pyralis genome working group"/>
            <person name="Fallon T.R."/>
            <person name="Sander Lower S.E."/>
            <person name="Weng J.-K."/>
        </authorList>
    </citation>
    <scope>NUCLEOTIDE SEQUENCE</scope>
    <source>
        <strain evidence="10">TRF0915ILg1</strain>
        <tissue evidence="10">Whole body</tissue>
    </source>
</reference>
<dbReference type="Gene3D" id="3.40.50.720">
    <property type="entry name" value="NAD(P)-binding Rossmann-like Domain"/>
    <property type="match status" value="1"/>
</dbReference>
<keyword evidence="6" id="KW-0547">Nucleotide-binding</keyword>
<sequence>MALNNSKLTLKNLWLQYLQKQFYSQKYEYEIPDVYRNAFYLANASLVNYTNWFVHNALRVIYHEIITELKAKGHNINEAIKKINSIINIIEPCNHFIDVQFPVKMEDGQYEIFRGFRAEHGVYIRDRPCLGGLRLWPKIEKSDIKALASISTYKYACMGIDLTGAYGGIVLSRDFLQEKELQRVIETYTKELTKKGFCGESVDVFEPDMNCGSNEMTWIIAANSKLRGNIGNACAVGKPFLFGGVQNREKAVAQGIFFGLDVFLQNKEIMRSIGLNAGWSHKTFILQGLGNVGSFTGLYLENAGVKCVGIVECDSHIYDGKGISIHEAIMYKRKNGSLKGFKSLAKCNEPNKVLIANCDILVLAAAEKSLVYYIADKVKARIVIEAANGPLTPSVHKILVGRNKLVLPDIYINSGSSIASYFEYLKNIQHLPLKITEGRTNELFLQALKSDKHVVKYTFPNNAFNSEVLRKRILSDNSEKNVVTEVIDNIMQHTAKDIIKTAKLYNLGLDFRTAAYIKVLKKLFWTACKF</sequence>
<feature type="binding site" evidence="6">
    <location>
        <position position="291"/>
    </location>
    <ligand>
        <name>NAD(+)</name>
        <dbReference type="ChEBI" id="CHEBI:57540"/>
    </ligand>
</feature>
<evidence type="ECO:0000256" key="7">
    <source>
        <dbReference type="PIRSR" id="PIRSR000185-3"/>
    </source>
</evidence>
<dbReference type="Gene3D" id="1.10.287.140">
    <property type="match status" value="1"/>
</dbReference>
<proteinExistence type="inferred from homology"/>
<dbReference type="EMBL" id="VTPC01001296">
    <property type="protein sequence ID" value="KAF2902449.1"/>
    <property type="molecule type" value="Genomic_DNA"/>
</dbReference>
<dbReference type="Pfam" id="PF00208">
    <property type="entry name" value="ELFV_dehydrog"/>
    <property type="match status" value="1"/>
</dbReference>
<dbReference type="AlphaFoldDB" id="A0A8K0DDY4"/>
<dbReference type="GO" id="GO:0005739">
    <property type="term" value="C:mitochondrion"/>
    <property type="evidence" value="ECO:0007669"/>
    <property type="project" value="TreeGrafter"/>
</dbReference>